<organism evidence="1 2">
    <name type="scientific">Sulfitobacter sediminis</name>
    <dbReference type="NCBI Taxonomy" id="3234186"/>
    <lineage>
        <taxon>Bacteria</taxon>
        <taxon>Pseudomonadati</taxon>
        <taxon>Pseudomonadota</taxon>
        <taxon>Alphaproteobacteria</taxon>
        <taxon>Rhodobacterales</taxon>
        <taxon>Roseobacteraceae</taxon>
        <taxon>Sulfitobacter</taxon>
    </lineage>
</organism>
<comment type="caution">
    <text evidence="1">The sequence shown here is derived from an EMBL/GenBank/DDBJ whole genome shotgun (WGS) entry which is preliminary data.</text>
</comment>
<sequence>MADASPMDVLREYTAKYLNVQAYDLAEMKAFFEEPANDAVAEAYANALSDTLAGEGTDIDTWEELTEMEFEDGEAWLDHLEEVFAYLFENGPYPFGEEPALG</sequence>
<evidence type="ECO:0000313" key="1">
    <source>
        <dbReference type="EMBL" id="MEW9921875.1"/>
    </source>
</evidence>
<accession>A0ABV3RSA9</accession>
<dbReference type="RefSeq" id="WP_367879572.1">
    <property type="nucleotide sequence ID" value="NZ_JBFNXX010000023.1"/>
</dbReference>
<protein>
    <recommendedName>
        <fullName evidence="3">CdiI immunity protein domain-containing protein</fullName>
    </recommendedName>
</protein>
<evidence type="ECO:0008006" key="3">
    <source>
        <dbReference type="Google" id="ProtNLM"/>
    </source>
</evidence>
<gene>
    <name evidence="1" type="ORF">AB2B41_19885</name>
</gene>
<reference evidence="1 2" key="1">
    <citation type="submission" date="2024-07" db="EMBL/GenBank/DDBJ databases">
        <title>Marimonas sp.nov., isolated from tidal-flat sediment.</title>
        <authorList>
            <person name="Jayan J.N."/>
            <person name="Lee S.S."/>
        </authorList>
    </citation>
    <scope>NUCLEOTIDE SEQUENCE [LARGE SCALE GENOMIC DNA]</scope>
    <source>
        <strain evidence="1 2">MJW-29</strain>
    </source>
</reference>
<name>A0ABV3RSA9_9RHOB</name>
<evidence type="ECO:0000313" key="2">
    <source>
        <dbReference type="Proteomes" id="UP001556098"/>
    </source>
</evidence>
<keyword evidence="2" id="KW-1185">Reference proteome</keyword>
<dbReference type="EMBL" id="JBFNXX010000023">
    <property type="protein sequence ID" value="MEW9921875.1"/>
    <property type="molecule type" value="Genomic_DNA"/>
</dbReference>
<proteinExistence type="predicted"/>
<dbReference type="Proteomes" id="UP001556098">
    <property type="component" value="Unassembled WGS sequence"/>
</dbReference>